<keyword evidence="5" id="KW-0472">Membrane</keyword>
<dbReference type="GO" id="GO:0005576">
    <property type="term" value="C:extracellular region"/>
    <property type="evidence" value="ECO:0007669"/>
    <property type="project" value="UniProtKB-SubCell"/>
</dbReference>
<dbReference type="Proteomes" id="UP000256645">
    <property type="component" value="Unassembled WGS sequence"/>
</dbReference>
<name>A0A3D8QAZ3_9HELO</name>
<dbReference type="EMBL" id="PDLM01000017">
    <property type="protein sequence ID" value="RDW58654.1"/>
    <property type="molecule type" value="Genomic_DNA"/>
</dbReference>
<dbReference type="AlphaFoldDB" id="A0A3D8QAZ3"/>
<dbReference type="InterPro" id="IPR008427">
    <property type="entry name" value="Extracellular_membr_CFEM_dom"/>
</dbReference>
<proteinExistence type="inferred from homology"/>
<evidence type="ECO:0000256" key="6">
    <source>
        <dbReference type="ARBA" id="ARBA00022729"/>
    </source>
</evidence>
<evidence type="ECO:0000256" key="5">
    <source>
        <dbReference type="ARBA" id="ARBA00022622"/>
    </source>
</evidence>
<comment type="subcellular location">
    <subcellularLocation>
        <location evidence="1">Membrane</location>
        <topology evidence="1">Lipid-anchor</topology>
        <topology evidence="1">GPI-anchor</topology>
    </subcellularLocation>
    <subcellularLocation>
        <location evidence="2">Secreted</location>
    </subcellularLocation>
</comment>
<keyword evidence="4" id="KW-0964">Secreted</keyword>
<evidence type="ECO:0000313" key="12">
    <source>
        <dbReference type="EMBL" id="RDW58654.1"/>
    </source>
</evidence>
<feature type="chain" id="PRO_5017744426" description="CFEM domain-containing protein" evidence="10">
    <location>
        <begin position="20"/>
        <end position="196"/>
    </location>
</feature>
<evidence type="ECO:0000256" key="10">
    <source>
        <dbReference type="SAM" id="SignalP"/>
    </source>
</evidence>
<gene>
    <name evidence="12" type="ORF">BP6252_13130</name>
</gene>
<evidence type="ECO:0000256" key="2">
    <source>
        <dbReference type="ARBA" id="ARBA00004613"/>
    </source>
</evidence>
<evidence type="ECO:0000256" key="1">
    <source>
        <dbReference type="ARBA" id="ARBA00004589"/>
    </source>
</evidence>
<dbReference type="GO" id="GO:0098552">
    <property type="term" value="C:side of membrane"/>
    <property type="evidence" value="ECO:0007669"/>
    <property type="project" value="UniProtKB-KW"/>
</dbReference>
<comment type="similarity">
    <text evidence="3">Belongs to the RBT5 family.</text>
</comment>
<comment type="caution">
    <text evidence="12">The sequence shown here is derived from an EMBL/GenBank/DDBJ whole genome shotgun (WGS) entry which is preliminary data.</text>
</comment>
<evidence type="ECO:0000256" key="9">
    <source>
        <dbReference type="SAM" id="MobiDB-lite"/>
    </source>
</evidence>
<keyword evidence="6 10" id="KW-0732">Signal</keyword>
<evidence type="ECO:0000256" key="3">
    <source>
        <dbReference type="ARBA" id="ARBA00010031"/>
    </source>
</evidence>
<evidence type="ECO:0000313" key="13">
    <source>
        <dbReference type="Proteomes" id="UP000256645"/>
    </source>
</evidence>
<keyword evidence="13" id="KW-1185">Reference proteome</keyword>
<evidence type="ECO:0000259" key="11">
    <source>
        <dbReference type="Pfam" id="PF05730"/>
    </source>
</evidence>
<dbReference type="OrthoDB" id="3564856at2759"/>
<organism evidence="12 13">
    <name type="scientific">Coleophoma cylindrospora</name>
    <dbReference type="NCBI Taxonomy" id="1849047"/>
    <lineage>
        <taxon>Eukaryota</taxon>
        <taxon>Fungi</taxon>
        <taxon>Dikarya</taxon>
        <taxon>Ascomycota</taxon>
        <taxon>Pezizomycotina</taxon>
        <taxon>Leotiomycetes</taxon>
        <taxon>Helotiales</taxon>
        <taxon>Dermateaceae</taxon>
        <taxon>Coleophoma</taxon>
    </lineage>
</organism>
<keyword evidence="8" id="KW-0449">Lipoprotein</keyword>
<sequence length="196" mass="20026">MHFTTTFVVSLLYISSVQASSPTTYYINKVPAYSALPTCAVEPLSAIVRGMVSGCGDGKKYTSYSCFCSSQSSRFNSIIYSSVAQNCSGDTTDASSAADVFHSYCLLGANAAATATAGLNSSVPTSSPSTSGSSQASPAGSSSAPTPTSTITATPPGTTQGSTANADTPSFTFMAIGMAFVYFSLQSLQGYEIDCL</sequence>
<accession>A0A3D8QAZ3</accession>
<feature type="region of interest" description="Disordered" evidence="9">
    <location>
        <begin position="122"/>
        <end position="164"/>
    </location>
</feature>
<feature type="signal peptide" evidence="10">
    <location>
        <begin position="1"/>
        <end position="19"/>
    </location>
</feature>
<evidence type="ECO:0000256" key="8">
    <source>
        <dbReference type="ARBA" id="ARBA00023288"/>
    </source>
</evidence>
<evidence type="ECO:0000256" key="7">
    <source>
        <dbReference type="ARBA" id="ARBA00023157"/>
    </source>
</evidence>
<keyword evidence="5" id="KW-0336">GPI-anchor</keyword>
<keyword evidence="5" id="KW-0325">Glycoprotein</keyword>
<dbReference type="Pfam" id="PF05730">
    <property type="entry name" value="CFEM"/>
    <property type="match status" value="1"/>
</dbReference>
<keyword evidence="7" id="KW-1015">Disulfide bond</keyword>
<reference evidence="12 13" key="1">
    <citation type="journal article" date="2018" name="IMA Fungus">
        <title>IMA Genome-F 9: Draft genome sequence of Annulohypoxylon stygium, Aspergillus mulundensis, Berkeleyomyces basicola (syn. Thielaviopsis basicola), Ceratocystis smalleyi, two Cercospora beticola strains, Coleophoma cylindrospora, Fusarium fracticaudum, Phialophora cf. hyalina, and Morchella septimelata.</title>
        <authorList>
            <person name="Wingfield B.D."/>
            <person name="Bills G.F."/>
            <person name="Dong Y."/>
            <person name="Huang W."/>
            <person name="Nel W.J."/>
            <person name="Swalarsk-Parry B.S."/>
            <person name="Vaghefi N."/>
            <person name="Wilken P.M."/>
            <person name="An Z."/>
            <person name="de Beer Z.W."/>
            <person name="De Vos L."/>
            <person name="Chen L."/>
            <person name="Duong T.A."/>
            <person name="Gao Y."/>
            <person name="Hammerbacher A."/>
            <person name="Kikkert J.R."/>
            <person name="Li Y."/>
            <person name="Li H."/>
            <person name="Li K."/>
            <person name="Li Q."/>
            <person name="Liu X."/>
            <person name="Ma X."/>
            <person name="Naidoo K."/>
            <person name="Pethybridge S.J."/>
            <person name="Sun J."/>
            <person name="Steenkamp E.T."/>
            <person name="van der Nest M.A."/>
            <person name="van Wyk S."/>
            <person name="Wingfield M.J."/>
            <person name="Xiong C."/>
            <person name="Yue Q."/>
            <person name="Zhang X."/>
        </authorList>
    </citation>
    <scope>NUCLEOTIDE SEQUENCE [LARGE SCALE GENOMIC DNA]</scope>
    <source>
        <strain evidence="12 13">BP6252</strain>
    </source>
</reference>
<evidence type="ECO:0000256" key="4">
    <source>
        <dbReference type="ARBA" id="ARBA00022525"/>
    </source>
</evidence>
<feature type="compositionally biased region" description="Low complexity" evidence="9">
    <location>
        <begin position="122"/>
        <end position="161"/>
    </location>
</feature>
<dbReference type="STRING" id="1849047.A0A3D8QAZ3"/>
<feature type="domain" description="CFEM" evidence="11">
    <location>
        <begin position="33"/>
        <end position="105"/>
    </location>
</feature>
<protein>
    <recommendedName>
        <fullName evidence="11">CFEM domain-containing protein</fullName>
    </recommendedName>
</protein>